<protein>
    <submittedName>
        <fullName evidence="8">Methyl-accepting chemotaxis protein domain-containing protein</fullName>
    </submittedName>
</protein>
<dbReference type="KEGG" id="dmm:dnm_017390"/>
<dbReference type="PANTHER" id="PTHR43531:SF11">
    <property type="entry name" value="METHYL-ACCEPTING CHEMOTAXIS PROTEIN 3"/>
    <property type="match status" value="1"/>
</dbReference>
<keyword evidence="3" id="KW-0807">Transducer</keyword>
<evidence type="ECO:0000256" key="1">
    <source>
        <dbReference type="ARBA" id="ARBA00022500"/>
    </source>
</evidence>
<feature type="transmembrane region" description="Helical" evidence="5">
    <location>
        <begin position="12"/>
        <end position="32"/>
    </location>
</feature>
<evidence type="ECO:0000259" key="7">
    <source>
        <dbReference type="PROSITE" id="PS50885"/>
    </source>
</evidence>
<dbReference type="PRINTS" id="PR00260">
    <property type="entry name" value="CHEMTRNSDUCR"/>
</dbReference>
<feature type="domain" description="HAMP" evidence="7">
    <location>
        <begin position="316"/>
        <end position="368"/>
    </location>
</feature>
<organism evidence="8 9">
    <name type="scientific">Desulfonema magnum</name>
    <dbReference type="NCBI Taxonomy" id="45655"/>
    <lineage>
        <taxon>Bacteria</taxon>
        <taxon>Pseudomonadati</taxon>
        <taxon>Thermodesulfobacteriota</taxon>
        <taxon>Desulfobacteria</taxon>
        <taxon>Desulfobacterales</taxon>
        <taxon>Desulfococcaceae</taxon>
        <taxon>Desulfonema</taxon>
    </lineage>
</organism>
<keyword evidence="4" id="KW-0175">Coiled coil</keyword>
<reference evidence="8" key="1">
    <citation type="journal article" date="2021" name="Microb. Physiol.">
        <title>Proteogenomic Insights into the Physiology of Marine, Sulfate-Reducing, Filamentous Desulfonema limicola and Desulfonema magnum.</title>
        <authorList>
            <person name="Schnaars V."/>
            <person name="Wohlbrand L."/>
            <person name="Scheve S."/>
            <person name="Hinrichs C."/>
            <person name="Reinhardt R."/>
            <person name="Rabus R."/>
        </authorList>
    </citation>
    <scope>NUCLEOTIDE SEQUENCE</scope>
    <source>
        <strain evidence="8">4be13</strain>
    </source>
</reference>
<dbReference type="InterPro" id="IPR051310">
    <property type="entry name" value="MCP_chemotaxis"/>
</dbReference>
<dbReference type="SUPFAM" id="SSF58104">
    <property type="entry name" value="Methyl-accepting chemotaxis protein (MCP) signaling domain"/>
    <property type="match status" value="1"/>
</dbReference>
<feature type="domain" description="Methyl-accepting transducer" evidence="6">
    <location>
        <begin position="359"/>
        <end position="581"/>
    </location>
</feature>
<dbReference type="InterPro" id="IPR004090">
    <property type="entry name" value="Chemotax_Me-accpt_rcpt"/>
</dbReference>
<evidence type="ECO:0000313" key="8">
    <source>
        <dbReference type="EMBL" id="QTA85725.1"/>
    </source>
</evidence>
<dbReference type="GO" id="GO:0004888">
    <property type="term" value="F:transmembrane signaling receptor activity"/>
    <property type="evidence" value="ECO:0007669"/>
    <property type="project" value="InterPro"/>
</dbReference>
<evidence type="ECO:0000313" key="9">
    <source>
        <dbReference type="Proteomes" id="UP000663722"/>
    </source>
</evidence>
<dbReference type="RefSeq" id="WP_207681656.1">
    <property type="nucleotide sequence ID" value="NZ_CP061800.1"/>
</dbReference>
<keyword evidence="5" id="KW-0812">Transmembrane</keyword>
<name>A0A975GLL7_9BACT</name>
<gene>
    <name evidence="8" type="ORF">dnm_017390</name>
</gene>
<proteinExistence type="inferred from homology"/>
<keyword evidence="1" id="KW-0145">Chemotaxis</keyword>
<feature type="coiled-coil region" evidence="4">
    <location>
        <begin position="545"/>
        <end position="579"/>
    </location>
</feature>
<keyword evidence="5" id="KW-1133">Transmembrane helix</keyword>
<dbReference type="CDD" id="cd06225">
    <property type="entry name" value="HAMP"/>
    <property type="match status" value="1"/>
</dbReference>
<keyword evidence="5" id="KW-0472">Membrane</keyword>
<dbReference type="EMBL" id="CP061800">
    <property type="protein sequence ID" value="QTA85725.1"/>
    <property type="molecule type" value="Genomic_DNA"/>
</dbReference>
<dbReference type="PROSITE" id="PS50111">
    <property type="entry name" value="CHEMOTAXIS_TRANSDUC_2"/>
    <property type="match status" value="1"/>
</dbReference>
<dbReference type="Gene3D" id="6.10.340.10">
    <property type="match status" value="1"/>
</dbReference>
<dbReference type="Pfam" id="PF00672">
    <property type="entry name" value="HAMP"/>
    <property type="match status" value="1"/>
</dbReference>
<dbReference type="AlphaFoldDB" id="A0A975GLL7"/>
<evidence type="ECO:0000256" key="4">
    <source>
        <dbReference type="SAM" id="Coils"/>
    </source>
</evidence>
<dbReference type="InterPro" id="IPR004089">
    <property type="entry name" value="MCPsignal_dom"/>
</dbReference>
<accession>A0A975GLL7</accession>
<comment type="similarity">
    <text evidence="2">Belongs to the methyl-accepting chemotaxis (MCP) protein family.</text>
</comment>
<dbReference type="GO" id="GO:0007165">
    <property type="term" value="P:signal transduction"/>
    <property type="evidence" value="ECO:0007669"/>
    <property type="project" value="UniProtKB-KW"/>
</dbReference>
<dbReference type="SMART" id="SM00304">
    <property type="entry name" value="HAMP"/>
    <property type="match status" value="1"/>
</dbReference>
<sequence>MNRFSIKLKLIAYGLSALMLIFILIAVTALFFGNIEKANQFKSSAIQLAELTVREHAVAKAFLKYYDPFYIEEFEKIKIKGESLITDLLSQRHEMKDQLDALKSFTESYNRQFAQLVDNSVKRKSVDEDISEALRFSDKSLSSIIRIIEAKEADIQVNGESLSALEAEFLNLARDGKILFLSLQNMQQSYLQTDNIKFRNQFEEISKTSKFLFAAFKHFSDSLGIEIFKQSSEEFHHSITDYLSASERLFGLLDNEKNLVRGLDTEETSISAIIKLLKKDSEKKLAKSKLTATFIILFMLIAGITQFVVLSFLLIRSISTQIQSLMLNMDEIGQGNFAFDAAISGKDEIAQIGRKMNETVAKLSIIIGNIIHTSNVLSESVSTQVEFLEQASCDLDQIFNMTQESAAIANDANKRMKKANQVVITVNDAMNSLMGSMNEISVANEETTQIVKTIDAIAFQTNLLALNAAVEAARAGDLGDGFSVVANEVRNLSVRSTNAAGNAANLIEDTTTKIRHGYDLLNHTNKSSEKLTIYAAESADMVNRISEISNEKDKKIKEINRAIHEIKSISRQNAEESQELASSMKIFKISHTQ</sequence>
<dbReference type="InterPro" id="IPR003660">
    <property type="entry name" value="HAMP_dom"/>
</dbReference>
<evidence type="ECO:0000256" key="2">
    <source>
        <dbReference type="ARBA" id="ARBA00029447"/>
    </source>
</evidence>
<evidence type="ECO:0000256" key="5">
    <source>
        <dbReference type="SAM" id="Phobius"/>
    </source>
</evidence>
<dbReference type="PROSITE" id="PS50885">
    <property type="entry name" value="HAMP"/>
    <property type="match status" value="1"/>
</dbReference>
<dbReference type="Proteomes" id="UP000663722">
    <property type="component" value="Chromosome"/>
</dbReference>
<dbReference type="PANTHER" id="PTHR43531">
    <property type="entry name" value="PROTEIN ICFG"/>
    <property type="match status" value="1"/>
</dbReference>
<dbReference type="GO" id="GO:0006935">
    <property type="term" value="P:chemotaxis"/>
    <property type="evidence" value="ECO:0007669"/>
    <property type="project" value="UniProtKB-KW"/>
</dbReference>
<dbReference type="Gene3D" id="1.10.287.950">
    <property type="entry name" value="Methyl-accepting chemotaxis protein"/>
    <property type="match status" value="1"/>
</dbReference>
<evidence type="ECO:0000256" key="3">
    <source>
        <dbReference type="PROSITE-ProRule" id="PRU00284"/>
    </source>
</evidence>
<feature type="transmembrane region" description="Helical" evidence="5">
    <location>
        <begin position="290"/>
        <end position="315"/>
    </location>
</feature>
<keyword evidence="9" id="KW-1185">Reference proteome</keyword>
<dbReference type="Pfam" id="PF00015">
    <property type="entry name" value="MCPsignal"/>
    <property type="match status" value="1"/>
</dbReference>
<evidence type="ECO:0000259" key="6">
    <source>
        <dbReference type="PROSITE" id="PS50111"/>
    </source>
</evidence>
<dbReference type="GO" id="GO:0005886">
    <property type="term" value="C:plasma membrane"/>
    <property type="evidence" value="ECO:0007669"/>
    <property type="project" value="TreeGrafter"/>
</dbReference>
<dbReference type="SMART" id="SM00283">
    <property type="entry name" value="MA"/>
    <property type="match status" value="1"/>
</dbReference>